<keyword evidence="1 3" id="KW-0853">WD repeat</keyword>
<feature type="repeat" description="WD" evidence="3">
    <location>
        <begin position="896"/>
        <end position="937"/>
    </location>
</feature>
<reference evidence="6" key="1">
    <citation type="submission" date="2017-01" db="EMBL/GenBank/DDBJ databases">
        <authorList>
            <person name="Varghese N."/>
            <person name="Submissions S."/>
        </authorList>
    </citation>
    <scope>NUCLEOTIDE SEQUENCE [LARGE SCALE GENOMIC DNA]</scope>
    <source>
        <strain evidence="6">ATCC 51758</strain>
    </source>
</reference>
<dbReference type="Proteomes" id="UP000186819">
    <property type="component" value="Unassembled WGS sequence"/>
</dbReference>
<proteinExistence type="predicted"/>
<gene>
    <name evidence="5" type="ORF">SAMN05421829_12417</name>
</gene>
<dbReference type="InterPro" id="IPR001680">
    <property type="entry name" value="WD40_rpt"/>
</dbReference>
<evidence type="ECO:0000256" key="1">
    <source>
        <dbReference type="ARBA" id="ARBA00022574"/>
    </source>
</evidence>
<dbReference type="Pfam" id="PF00400">
    <property type="entry name" value="WD40"/>
    <property type="match status" value="9"/>
</dbReference>
<keyword evidence="2" id="KW-0677">Repeat</keyword>
<dbReference type="PANTHER" id="PTHR19879">
    <property type="entry name" value="TRANSCRIPTION INITIATION FACTOR TFIID"/>
    <property type="match status" value="1"/>
</dbReference>
<dbReference type="Gene3D" id="2.130.10.10">
    <property type="entry name" value="YVTN repeat-like/Quinoprotein amine dehydrogenase"/>
    <property type="match status" value="5"/>
</dbReference>
<dbReference type="InterPro" id="IPR019775">
    <property type="entry name" value="WD40_repeat_CS"/>
</dbReference>
<feature type="domain" description="Novel STAND NTPase 1" evidence="4">
    <location>
        <begin position="12"/>
        <end position="423"/>
    </location>
</feature>
<dbReference type="CDD" id="cd00200">
    <property type="entry name" value="WD40"/>
    <property type="match status" value="1"/>
</dbReference>
<dbReference type="PROSITE" id="PS00678">
    <property type="entry name" value="WD_REPEATS_1"/>
    <property type="match status" value="5"/>
</dbReference>
<dbReference type="OrthoDB" id="135039at2"/>
<feature type="repeat" description="WD" evidence="3">
    <location>
        <begin position="525"/>
        <end position="566"/>
    </location>
</feature>
<feature type="repeat" description="WD" evidence="3">
    <location>
        <begin position="1120"/>
        <end position="1150"/>
    </location>
</feature>
<dbReference type="PANTHER" id="PTHR19879:SF9">
    <property type="entry name" value="TRANSCRIPTION INITIATION FACTOR TFIID SUBUNIT 5"/>
    <property type="match status" value="1"/>
</dbReference>
<evidence type="ECO:0000256" key="2">
    <source>
        <dbReference type="ARBA" id="ARBA00022737"/>
    </source>
</evidence>
<feature type="repeat" description="WD" evidence="3">
    <location>
        <begin position="938"/>
        <end position="972"/>
    </location>
</feature>
<evidence type="ECO:0000259" key="4">
    <source>
        <dbReference type="Pfam" id="PF20703"/>
    </source>
</evidence>
<dbReference type="InterPro" id="IPR049052">
    <property type="entry name" value="nSTAND1"/>
</dbReference>
<dbReference type="InterPro" id="IPR036322">
    <property type="entry name" value="WD40_repeat_dom_sf"/>
</dbReference>
<dbReference type="SUPFAM" id="SSF50978">
    <property type="entry name" value="WD40 repeat-like"/>
    <property type="match status" value="3"/>
</dbReference>
<evidence type="ECO:0000313" key="5">
    <source>
        <dbReference type="EMBL" id="SIR62565.1"/>
    </source>
</evidence>
<keyword evidence="6" id="KW-1185">Reference proteome</keyword>
<dbReference type="SUPFAM" id="SSF52540">
    <property type="entry name" value="P-loop containing nucleoside triphosphate hydrolases"/>
    <property type="match status" value="1"/>
</dbReference>
<dbReference type="Pfam" id="PF20703">
    <property type="entry name" value="nSTAND1"/>
    <property type="match status" value="1"/>
</dbReference>
<dbReference type="AlphaFoldDB" id="A0A1N7CG69"/>
<dbReference type="STRING" id="34027.SAMN05421829_12417"/>
<protein>
    <submittedName>
        <fullName evidence="5">WD40 repeat</fullName>
    </submittedName>
</protein>
<dbReference type="EMBL" id="FTMD01000024">
    <property type="protein sequence ID" value="SIR62565.1"/>
    <property type="molecule type" value="Genomic_DNA"/>
</dbReference>
<dbReference type="PROSITE" id="PS50294">
    <property type="entry name" value="WD_REPEATS_REGION"/>
    <property type="match status" value="6"/>
</dbReference>
<name>A0A1N7CG69_9RHOO</name>
<feature type="repeat" description="WD" evidence="3">
    <location>
        <begin position="777"/>
        <end position="818"/>
    </location>
</feature>
<dbReference type="PROSITE" id="PS50082">
    <property type="entry name" value="WD_REPEATS_2"/>
    <property type="match status" value="7"/>
</dbReference>
<feature type="repeat" description="WD" evidence="3">
    <location>
        <begin position="852"/>
        <end position="893"/>
    </location>
</feature>
<dbReference type="InterPro" id="IPR027417">
    <property type="entry name" value="P-loop_NTPase"/>
</dbReference>
<accession>A0A1N7CG69</accession>
<organism evidence="5 6">
    <name type="scientific">Aromatoleum tolulyticum</name>
    <dbReference type="NCBI Taxonomy" id="34027"/>
    <lineage>
        <taxon>Bacteria</taxon>
        <taxon>Pseudomonadati</taxon>
        <taxon>Pseudomonadota</taxon>
        <taxon>Betaproteobacteria</taxon>
        <taxon>Rhodocyclales</taxon>
        <taxon>Rhodocyclaceae</taxon>
        <taxon>Aromatoleum</taxon>
    </lineage>
</organism>
<dbReference type="SMART" id="SM00320">
    <property type="entry name" value="WD40"/>
    <property type="match status" value="13"/>
</dbReference>
<evidence type="ECO:0000256" key="3">
    <source>
        <dbReference type="PROSITE-ProRule" id="PRU00221"/>
    </source>
</evidence>
<evidence type="ECO:0000313" key="6">
    <source>
        <dbReference type="Proteomes" id="UP000186819"/>
    </source>
</evidence>
<feature type="repeat" description="WD" evidence="3">
    <location>
        <begin position="819"/>
        <end position="853"/>
    </location>
</feature>
<dbReference type="InterPro" id="IPR020472">
    <property type="entry name" value="WD40_PAC1"/>
</dbReference>
<dbReference type="RefSeq" id="WP_076604377.1">
    <property type="nucleotide sequence ID" value="NZ_FTMD01000024.1"/>
</dbReference>
<dbReference type="PRINTS" id="PR00320">
    <property type="entry name" value="GPROTEINBRPT"/>
</dbReference>
<dbReference type="InterPro" id="IPR015943">
    <property type="entry name" value="WD40/YVTN_repeat-like_dom_sf"/>
</dbReference>
<sequence>MSAGSDERVRCPYVGLQPFEERDHEFFFGRERDQHIIISNLLSSPLTILYGASGVGKSSVLLAGVIPQLRRERPKTPVVVFRNWVDRDFQLALTRACIDAVWAQHGDQPKPAESLPFDEVLRACGEAAHGPVLVLFDQFEEYFLYHPKSTDPNSFEAQFARAVNRDDVDVGFLIALRDDSLSKLDRFQERIHNLMSNRLRLNHLDTAGAAVAIRKPLEVWNARQAPGQPHVDIEDGLIDELLRQVRIGEVSAGRHGGSGGRQTDDGYIEAPFLQLVMVRLWEEEREAHSYTLRRATLDRLKGANEIVRTHLDNAMARLDETSQAVCATFFDRLVTPTGSKVACSAADLTSWAGELAPKVPEVLGSLTDARNRILRTVAVPDRPDATRYEVFHDVLAPAILDWRRRYVADQGRAAEVRQAREQAAKRALRQWLFAMGVMAGAAVTGWIYASWEERRSGANQKAAESISIAPFDAGRALDLALEAVEATAPFGMSPTFAARIGLAPTAVAEDALRQAIQASRLVWTLPVSKKWVSDLAFSPDGHRLATADQDKTVKLWNIAEGRPREPLVSFAHDKWVRNVAFLPAGDRLVTSAEDKAYLWAVDAPQTPLRTFEHGSPIYSAFAVSQDGRRLATGGAGDKEHKGRVIKVWELDDSATETVPLATLDVGGAWVMGLAFSPDGCCLATACVERGDGARTAAGMWSLTTGAEILRLPLTEASDAVAFTHGGKSLVTASRDAWVRVWQPAGETLDELLARVGESNPPPGAELSLHPDWSMRILAGHGDRVRDVAASPEGRYLASSAGDSTARIWDSETGENLLTLVGHTSFVEAVKFSPDGRHVATASRDGTVKFWNIEGHFKTVTSLAFSADGRQLVTGSGDRTARIWDLSGGSPVLRHMLRGHTGQVFRVAFAPGGAQVATAGLDNTVRLWDVATGAQTAILQKHKDQLRGLAFSADGKRLASSGADGYAWLYELDGSGFPAVSVSHGGKSIVQASAVAFHPGKEQWATSGFDGKLQLWDFAARNVGTIELPEAARTLGTRFAELAFSPDGSHIAALVQRRVYLWPVSAFGQPNAEPAATFTIDGVRYCAAIAYSHDGRQLAVACNDAGVRVFDMDKLELVKTITVHKNDVRDLAFSPDGTRLATASSDRTFNVSPLGFEELYAAAQRLQRETRGGED</sequence>